<dbReference type="EMBL" id="JBHSMI010000029">
    <property type="protein sequence ID" value="MFC5405603.1"/>
    <property type="molecule type" value="Genomic_DNA"/>
</dbReference>
<dbReference type="InterPro" id="IPR006442">
    <property type="entry name" value="Antitoxin_Phd/YefM"/>
</dbReference>
<dbReference type="RefSeq" id="WP_378136973.1">
    <property type="nucleotide sequence ID" value="NZ_JBHSMI010000029.1"/>
</dbReference>
<gene>
    <name evidence="3" type="ORF">ACFPOF_22900</name>
</gene>
<dbReference type="PANTHER" id="PTHR34107:SF4">
    <property type="entry name" value="SLL1222 PROTEIN"/>
    <property type="match status" value="1"/>
</dbReference>
<evidence type="ECO:0000259" key="2">
    <source>
        <dbReference type="Pfam" id="PF05685"/>
    </source>
</evidence>
<dbReference type="InterPro" id="IPR011335">
    <property type="entry name" value="Restrct_endonuc-II-like"/>
</dbReference>
<evidence type="ECO:0000256" key="1">
    <source>
        <dbReference type="ARBA" id="ARBA00009981"/>
    </source>
</evidence>
<comment type="caution">
    <text evidence="3">The sequence shown here is derived from an EMBL/GenBank/DDBJ whole genome shotgun (WGS) entry which is preliminary data.</text>
</comment>
<dbReference type="PANTHER" id="PTHR34107">
    <property type="entry name" value="SLL0198 PROTEIN-RELATED"/>
    <property type="match status" value="1"/>
</dbReference>
<sequence>MIVNSTELQNNFGKYLVLANQEEVIVTRNGNPIAKLVPVTYGKMLSERWPSSEIIMESTAKYNDSLGKSTYEEFLELTKDNELRYEYIDGQIYMLASPKTEHQSALTELFGNFYNFFQGKPCRPFVAPYDIVLRTSSNQINSVQPDLAVICDLEQHLGEDGFYKGVPALVIEILSESTRRKDLVSKLNLYMEAGVKEYWIVNPLNKEITVYLFEDLNIKDSTTYKNGESALSFSFLGLSVPLNVVFARPY</sequence>
<feature type="domain" description="Putative restriction endonuclease" evidence="2">
    <location>
        <begin position="72"/>
        <end position="240"/>
    </location>
</feature>
<dbReference type="Gene3D" id="3.90.1570.10">
    <property type="entry name" value="tt1808, chain A"/>
    <property type="match status" value="1"/>
</dbReference>
<dbReference type="CDD" id="cd06260">
    <property type="entry name" value="DUF820-like"/>
    <property type="match status" value="1"/>
</dbReference>
<reference evidence="4" key="1">
    <citation type="journal article" date="2019" name="Int. J. Syst. Evol. Microbiol.">
        <title>The Global Catalogue of Microorganisms (GCM) 10K type strain sequencing project: providing services to taxonomists for standard genome sequencing and annotation.</title>
        <authorList>
            <consortium name="The Broad Institute Genomics Platform"/>
            <consortium name="The Broad Institute Genome Sequencing Center for Infectious Disease"/>
            <person name="Wu L."/>
            <person name="Ma J."/>
        </authorList>
    </citation>
    <scope>NUCLEOTIDE SEQUENCE [LARGE SCALE GENOMIC DNA]</scope>
    <source>
        <strain evidence="4">CGMCC 1.18575</strain>
    </source>
</reference>
<dbReference type="Pfam" id="PF02604">
    <property type="entry name" value="PhdYeFM_antitox"/>
    <property type="match status" value="1"/>
</dbReference>
<organism evidence="3 4">
    <name type="scientific">Cohnella soli</name>
    <dbReference type="NCBI Taxonomy" id="425005"/>
    <lineage>
        <taxon>Bacteria</taxon>
        <taxon>Bacillati</taxon>
        <taxon>Bacillota</taxon>
        <taxon>Bacilli</taxon>
        <taxon>Bacillales</taxon>
        <taxon>Paenibacillaceae</taxon>
        <taxon>Cohnella</taxon>
    </lineage>
</organism>
<evidence type="ECO:0000313" key="4">
    <source>
        <dbReference type="Proteomes" id="UP001596113"/>
    </source>
</evidence>
<dbReference type="Pfam" id="PF05685">
    <property type="entry name" value="Uma2"/>
    <property type="match status" value="1"/>
</dbReference>
<dbReference type="SUPFAM" id="SSF143120">
    <property type="entry name" value="YefM-like"/>
    <property type="match status" value="1"/>
</dbReference>
<dbReference type="InterPro" id="IPR012296">
    <property type="entry name" value="Nuclease_put_TT1808"/>
</dbReference>
<name>A0ABW0HZ28_9BACL</name>
<evidence type="ECO:0000313" key="3">
    <source>
        <dbReference type="EMBL" id="MFC5405603.1"/>
    </source>
</evidence>
<keyword evidence="4" id="KW-1185">Reference proteome</keyword>
<accession>A0ABW0HZ28</accession>
<protein>
    <submittedName>
        <fullName evidence="3">Type II toxin-antitoxin system prevent-host-death family antitoxin</fullName>
    </submittedName>
</protein>
<dbReference type="Proteomes" id="UP001596113">
    <property type="component" value="Unassembled WGS sequence"/>
</dbReference>
<proteinExistence type="inferred from homology"/>
<dbReference type="InterPro" id="IPR036165">
    <property type="entry name" value="YefM-like_sf"/>
</dbReference>
<dbReference type="InterPro" id="IPR008538">
    <property type="entry name" value="Uma2"/>
</dbReference>
<dbReference type="NCBIfam" id="TIGR01552">
    <property type="entry name" value="phd_fam"/>
    <property type="match status" value="1"/>
</dbReference>
<dbReference type="SUPFAM" id="SSF52980">
    <property type="entry name" value="Restriction endonuclease-like"/>
    <property type="match status" value="1"/>
</dbReference>
<comment type="similarity">
    <text evidence="1">Belongs to the phD/YefM antitoxin family.</text>
</comment>